<dbReference type="AlphaFoldDB" id="A0A2Z6P069"/>
<sequence>MQSHHRGIVGVNEDPILEYQGSGGVGEEEGGASGGLLTLWDTMAVEVWPSTSREHILWCHDRFLKSSEEFYLVNVYAPCDAGAKQTLWNSLSGRIQLLNGERVCVCGDFNAVRRIEERRPLRTGPRPSDHIPFNQFIDDSAHVAQLRGLSDHCPLVLEADEQNWGPRLSRMLKRWKDIPGYHQFVRENWTAIQMDGWGGYMKFWHLLGTDD</sequence>
<proteinExistence type="predicted"/>
<dbReference type="Gene3D" id="3.60.10.10">
    <property type="entry name" value="Endonuclease/exonuclease/phosphatase"/>
    <property type="match status" value="1"/>
</dbReference>
<dbReference type="Proteomes" id="UP000242715">
    <property type="component" value="Unassembled WGS sequence"/>
</dbReference>
<organism evidence="1 2">
    <name type="scientific">Trifolium subterraneum</name>
    <name type="common">Subterranean clover</name>
    <dbReference type="NCBI Taxonomy" id="3900"/>
    <lineage>
        <taxon>Eukaryota</taxon>
        <taxon>Viridiplantae</taxon>
        <taxon>Streptophyta</taxon>
        <taxon>Embryophyta</taxon>
        <taxon>Tracheophyta</taxon>
        <taxon>Spermatophyta</taxon>
        <taxon>Magnoliopsida</taxon>
        <taxon>eudicotyledons</taxon>
        <taxon>Gunneridae</taxon>
        <taxon>Pentapetalae</taxon>
        <taxon>rosids</taxon>
        <taxon>fabids</taxon>
        <taxon>Fabales</taxon>
        <taxon>Fabaceae</taxon>
        <taxon>Papilionoideae</taxon>
        <taxon>50 kb inversion clade</taxon>
        <taxon>NPAAA clade</taxon>
        <taxon>Hologalegina</taxon>
        <taxon>IRL clade</taxon>
        <taxon>Trifolieae</taxon>
        <taxon>Trifolium</taxon>
    </lineage>
</organism>
<accession>A0A2Z6P069</accession>
<dbReference type="OrthoDB" id="1423019at2759"/>
<name>A0A2Z6P069_TRISU</name>
<dbReference type="EMBL" id="DF973606">
    <property type="protein sequence ID" value="GAU35827.1"/>
    <property type="molecule type" value="Genomic_DNA"/>
</dbReference>
<protein>
    <recommendedName>
        <fullName evidence="3">Endonuclease/exonuclease/phosphatase domain-containing protein</fullName>
    </recommendedName>
</protein>
<gene>
    <name evidence="1" type="ORF">TSUD_56330</name>
</gene>
<evidence type="ECO:0000313" key="1">
    <source>
        <dbReference type="EMBL" id="GAU35827.1"/>
    </source>
</evidence>
<reference evidence="2" key="1">
    <citation type="journal article" date="2017" name="Front. Plant Sci.">
        <title>Climate Clever Clovers: New Paradigm to Reduce the Environmental Footprint of Ruminants by Breeding Low Methanogenic Forages Utilizing Haplotype Variation.</title>
        <authorList>
            <person name="Kaur P."/>
            <person name="Appels R."/>
            <person name="Bayer P.E."/>
            <person name="Keeble-Gagnere G."/>
            <person name="Wang J."/>
            <person name="Hirakawa H."/>
            <person name="Shirasawa K."/>
            <person name="Vercoe P."/>
            <person name="Stefanova K."/>
            <person name="Durmic Z."/>
            <person name="Nichols P."/>
            <person name="Revell C."/>
            <person name="Isobe S.N."/>
            <person name="Edwards D."/>
            <person name="Erskine W."/>
        </authorList>
    </citation>
    <scope>NUCLEOTIDE SEQUENCE [LARGE SCALE GENOMIC DNA]</scope>
    <source>
        <strain evidence="2">cv. Daliak</strain>
    </source>
</reference>
<keyword evidence="2" id="KW-1185">Reference proteome</keyword>
<dbReference type="SUPFAM" id="SSF56219">
    <property type="entry name" value="DNase I-like"/>
    <property type="match status" value="1"/>
</dbReference>
<evidence type="ECO:0000313" key="2">
    <source>
        <dbReference type="Proteomes" id="UP000242715"/>
    </source>
</evidence>
<dbReference type="InterPro" id="IPR036691">
    <property type="entry name" value="Endo/exonu/phosph_ase_sf"/>
</dbReference>
<evidence type="ECO:0008006" key="3">
    <source>
        <dbReference type="Google" id="ProtNLM"/>
    </source>
</evidence>